<comment type="subcellular location">
    <subcellularLocation>
        <location evidence="1">Nucleus</location>
    </subcellularLocation>
</comment>
<keyword evidence="9" id="KW-1185">Reference proteome</keyword>
<protein>
    <submittedName>
        <fullName evidence="10">Transcription factor UNE12</fullName>
    </submittedName>
</protein>
<feature type="region of interest" description="Disordered" evidence="7">
    <location>
        <begin position="228"/>
        <end position="247"/>
    </location>
</feature>
<evidence type="ECO:0000256" key="5">
    <source>
        <dbReference type="ARBA" id="ARBA00023163"/>
    </source>
</evidence>
<evidence type="ECO:0000256" key="1">
    <source>
        <dbReference type="ARBA" id="ARBA00004123"/>
    </source>
</evidence>
<evidence type="ECO:0000256" key="6">
    <source>
        <dbReference type="ARBA" id="ARBA00023242"/>
    </source>
</evidence>
<dbReference type="InterPro" id="IPR045843">
    <property type="entry name" value="IND-like"/>
</dbReference>
<keyword evidence="4" id="KW-0238">DNA-binding</keyword>
<comment type="subunit">
    <text evidence="2">Homodimer.</text>
</comment>
<proteinExistence type="predicted"/>
<name>A0A6J1DST8_MOMCH</name>
<evidence type="ECO:0000313" key="9">
    <source>
        <dbReference type="Proteomes" id="UP000504603"/>
    </source>
</evidence>
<dbReference type="PROSITE" id="PS50888">
    <property type="entry name" value="BHLH"/>
    <property type="match status" value="1"/>
</dbReference>
<dbReference type="FunFam" id="4.10.280.10:FF:000044">
    <property type="entry name" value="Basic helix-loop-helix transcription factor"/>
    <property type="match status" value="1"/>
</dbReference>
<gene>
    <name evidence="10" type="primary">LOC111022837</name>
</gene>
<dbReference type="SMART" id="SM00353">
    <property type="entry name" value="HLH"/>
    <property type="match status" value="1"/>
</dbReference>
<dbReference type="GO" id="GO:0000978">
    <property type="term" value="F:RNA polymerase II cis-regulatory region sequence-specific DNA binding"/>
    <property type="evidence" value="ECO:0007669"/>
    <property type="project" value="TreeGrafter"/>
</dbReference>
<keyword evidence="5" id="KW-0804">Transcription</keyword>
<sequence length="304" mass="31888">MANNHSETPADDFLEQILGISPFGSAEQGLAGTDGGLAGAAAAQAPMMLQLSSGDGAGHMATIGSGSVGGTGFHGAPFPLGLSLDQGKGGFLKAEEASGSGKRYCGGVVDIRASSVKNVFPGQQMHASMGVAPHPPAMRPRVRARRGQATDPHSIAERLRRERIAERIRALQELVPSVNKTDRAAMLDEIVDYVKFLRLQVKVLSMSRLGGAGAVAPLVTDIPLSSVEEEGSEGGRNQPAWEKWSNDGTERQVAKLMEENVGAAMQFLQSKALCIMPISLASAIYHTQPPDSSSSVKPESNPPP</sequence>
<feature type="domain" description="BHLH" evidence="8">
    <location>
        <begin position="148"/>
        <end position="197"/>
    </location>
</feature>
<dbReference type="Gene3D" id="4.10.280.10">
    <property type="entry name" value="Helix-loop-helix DNA-binding domain"/>
    <property type="match status" value="1"/>
</dbReference>
<dbReference type="Pfam" id="PF00010">
    <property type="entry name" value="HLH"/>
    <property type="match status" value="1"/>
</dbReference>
<dbReference type="GeneID" id="111022837"/>
<dbReference type="GO" id="GO:0000981">
    <property type="term" value="F:DNA-binding transcription factor activity, RNA polymerase II-specific"/>
    <property type="evidence" value="ECO:0007669"/>
    <property type="project" value="TreeGrafter"/>
</dbReference>
<evidence type="ECO:0000259" key="8">
    <source>
        <dbReference type="PROSITE" id="PS50888"/>
    </source>
</evidence>
<dbReference type="OrthoDB" id="759159at2759"/>
<dbReference type="GO" id="GO:0046983">
    <property type="term" value="F:protein dimerization activity"/>
    <property type="evidence" value="ECO:0007669"/>
    <property type="project" value="InterPro"/>
</dbReference>
<reference evidence="10" key="1">
    <citation type="submission" date="2025-08" db="UniProtKB">
        <authorList>
            <consortium name="RefSeq"/>
        </authorList>
    </citation>
    <scope>IDENTIFICATION</scope>
    <source>
        <strain evidence="10">OHB3-1</strain>
    </source>
</reference>
<dbReference type="RefSeq" id="XP_022155801.1">
    <property type="nucleotide sequence ID" value="XM_022300109.1"/>
</dbReference>
<evidence type="ECO:0000256" key="2">
    <source>
        <dbReference type="ARBA" id="ARBA00011738"/>
    </source>
</evidence>
<accession>A0A6J1DST8</accession>
<evidence type="ECO:0000256" key="3">
    <source>
        <dbReference type="ARBA" id="ARBA00023015"/>
    </source>
</evidence>
<dbReference type="KEGG" id="mcha:111022837"/>
<dbReference type="InterPro" id="IPR011598">
    <property type="entry name" value="bHLH_dom"/>
</dbReference>
<dbReference type="PANTHER" id="PTHR16223:SF200">
    <property type="entry name" value="TRANSCRIPTION FACTOR UNE12-RELATED"/>
    <property type="match status" value="1"/>
</dbReference>
<dbReference type="GO" id="GO:0005634">
    <property type="term" value="C:nucleus"/>
    <property type="evidence" value="ECO:0007669"/>
    <property type="project" value="UniProtKB-SubCell"/>
</dbReference>
<dbReference type="InterPro" id="IPR036638">
    <property type="entry name" value="HLH_DNA-bd_sf"/>
</dbReference>
<keyword evidence="6" id="KW-0539">Nucleus</keyword>
<evidence type="ECO:0000313" key="10">
    <source>
        <dbReference type="RefSeq" id="XP_022155801.1"/>
    </source>
</evidence>
<dbReference type="AlphaFoldDB" id="A0A6J1DST8"/>
<dbReference type="Proteomes" id="UP000504603">
    <property type="component" value="Unplaced"/>
</dbReference>
<dbReference type="PANTHER" id="PTHR16223">
    <property type="entry name" value="TRANSCRIPTION FACTOR BHLH83-RELATED"/>
    <property type="match status" value="1"/>
</dbReference>
<dbReference type="SUPFAM" id="SSF47459">
    <property type="entry name" value="HLH, helix-loop-helix DNA-binding domain"/>
    <property type="match status" value="1"/>
</dbReference>
<keyword evidence="3" id="KW-0805">Transcription regulation</keyword>
<organism evidence="9 10">
    <name type="scientific">Momordica charantia</name>
    <name type="common">Bitter gourd</name>
    <name type="synonym">Balsam pear</name>
    <dbReference type="NCBI Taxonomy" id="3673"/>
    <lineage>
        <taxon>Eukaryota</taxon>
        <taxon>Viridiplantae</taxon>
        <taxon>Streptophyta</taxon>
        <taxon>Embryophyta</taxon>
        <taxon>Tracheophyta</taxon>
        <taxon>Spermatophyta</taxon>
        <taxon>Magnoliopsida</taxon>
        <taxon>eudicotyledons</taxon>
        <taxon>Gunneridae</taxon>
        <taxon>Pentapetalae</taxon>
        <taxon>rosids</taxon>
        <taxon>fabids</taxon>
        <taxon>Cucurbitales</taxon>
        <taxon>Cucurbitaceae</taxon>
        <taxon>Momordiceae</taxon>
        <taxon>Momordica</taxon>
    </lineage>
</organism>
<evidence type="ECO:0000256" key="4">
    <source>
        <dbReference type="ARBA" id="ARBA00023125"/>
    </source>
</evidence>
<evidence type="ECO:0000256" key="7">
    <source>
        <dbReference type="SAM" id="MobiDB-lite"/>
    </source>
</evidence>